<dbReference type="SUPFAM" id="SSF48179">
    <property type="entry name" value="6-phosphogluconate dehydrogenase C-terminal domain-like"/>
    <property type="match status" value="1"/>
</dbReference>
<dbReference type="InterPro" id="IPR051402">
    <property type="entry name" value="KPR-Related"/>
</dbReference>
<dbReference type="InterPro" id="IPR013752">
    <property type="entry name" value="KPA_reductase"/>
</dbReference>
<dbReference type="InterPro" id="IPR008927">
    <property type="entry name" value="6-PGluconate_DH-like_C_sf"/>
</dbReference>
<gene>
    <name evidence="2" type="ORF">METZ01_LOCUS409499</name>
</gene>
<dbReference type="PANTHER" id="PTHR21708:SF45">
    <property type="entry name" value="2-DEHYDROPANTOATE 2-REDUCTASE"/>
    <property type="match status" value="1"/>
</dbReference>
<accession>A0A382WE60</accession>
<dbReference type="EMBL" id="UINC01158868">
    <property type="protein sequence ID" value="SVD56645.1"/>
    <property type="molecule type" value="Genomic_DNA"/>
</dbReference>
<dbReference type="Gene3D" id="1.10.1040.10">
    <property type="entry name" value="N-(1-d-carboxylethyl)-l-norvaline Dehydrogenase, domain 2"/>
    <property type="match status" value="1"/>
</dbReference>
<dbReference type="AlphaFoldDB" id="A0A382WE60"/>
<feature type="non-terminal residue" evidence="2">
    <location>
        <position position="1"/>
    </location>
</feature>
<evidence type="ECO:0000313" key="2">
    <source>
        <dbReference type="EMBL" id="SVD56645.1"/>
    </source>
</evidence>
<dbReference type="Pfam" id="PF08546">
    <property type="entry name" value="ApbA_C"/>
    <property type="match status" value="1"/>
</dbReference>
<sequence>IQHVALNRLPLGEPDGSRTDRALVLSDAMIAAGLRAPVRSRIRDDIWVKLWGNMSFNPISVLTGATLREIGTNSGVRVVVRTMMTEAQEIGEALGVRFLIDLEKRINGGVEVGDHKSSTLQDLEAGKRLELDAILGAVCEMGRLVGVETPAMDMINALTRQRATIAGCYPGD</sequence>
<reference evidence="2" key="1">
    <citation type="submission" date="2018-05" db="EMBL/GenBank/DDBJ databases">
        <authorList>
            <person name="Lanie J.A."/>
            <person name="Ng W.-L."/>
            <person name="Kazmierczak K.M."/>
            <person name="Andrzejewski T.M."/>
            <person name="Davidsen T.M."/>
            <person name="Wayne K.J."/>
            <person name="Tettelin H."/>
            <person name="Glass J.I."/>
            <person name="Rusch D."/>
            <person name="Podicherti R."/>
            <person name="Tsui H.-C.T."/>
            <person name="Winkler M.E."/>
        </authorList>
    </citation>
    <scope>NUCLEOTIDE SEQUENCE</scope>
</reference>
<dbReference type="GO" id="GO:0005737">
    <property type="term" value="C:cytoplasm"/>
    <property type="evidence" value="ECO:0007669"/>
    <property type="project" value="TreeGrafter"/>
</dbReference>
<name>A0A382WE60_9ZZZZ</name>
<dbReference type="FunFam" id="1.10.1040.10:FF:000017">
    <property type="entry name" value="2-dehydropantoate 2-reductase"/>
    <property type="match status" value="1"/>
</dbReference>
<protein>
    <recommendedName>
        <fullName evidence="1">Ketopantoate reductase C-terminal domain-containing protein</fullName>
    </recommendedName>
</protein>
<evidence type="ECO:0000259" key="1">
    <source>
        <dbReference type="Pfam" id="PF08546"/>
    </source>
</evidence>
<dbReference type="InterPro" id="IPR013328">
    <property type="entry name" value="6PGD_dom2"/>
</dbReference>
<proteinExistence type="predicted"/>
<feature type="domain" description="Ketopantoate reductase C-terminal" evidence="1">
    <location>
        <begin position="42"/>
        <end position="161"/>
    </location>
</feature>
<dbReference type="PANTHER" id="PTHR21708">
    <property type="entry name" value="PROBABLE 2-DEHYDROPANTOATE 2-REDUCTASE"/>
    <property type="match status" value="1"/>
</dbReference>
<organism evidence="2">
    <name type="scientific">marine metagenome</name>
    <dbReference type="NCBI Taxonomy" id="408172"/>
    <lineage>
        <taxon>unclassified sequences</taxon>
        <taxon>metagenomes</taxon>
        <taxon>ecological metagenomes</taxon>
    </lineage>
</organism>